<protein>
    <submittedName>
        <fullName evidence="2">GIY-YIG nuclease family protein</fullName>
    </submittedName>
</protein>
<evidence type="ECO:0000259" key="1">
    <source>
        <dbReference type="PROSITE" id="PS50164"/>
    </source>
</evidence>
<evidence type="ECO:0000313" key="3">
    <source>
        <dbReference type="Proteomes" id="UP000596092"/>
    </source>
</evidence>
<sequence length="44" mass="5208">MQRNTIWKINTPPHLASKRNGTLYTGVTNNLERRMYEHKNQGTH</sequence>
<gene>
    <name evidence="2" type="ORF">HP555_00350</name>
</gene>
<dbReference type="InterPro" id="IPR035901">
    <property type="entry name" value="GIY-YIG_endonuc_sf"/>
</dbReference>
<dbReference type="Pfam" id="PF01541">
    <property type="entry name" value="GIY-YIG"/>
    <property type="match status" value="1"/>
</dbReference>
<dbReference type="EMBL" id="CP054140">
    <property type="protein sequence ID" value="QQG66904.1"/>
    <property type="molecule type" value="Genomic_DNA"/>
</dbReference>
<name>A0A7T5VFF8_9BACT</name>
<feature type="domain" description="GIY-YIG" evidence="1">
    <location>
        <begin position="1"/>
        <end position="44"/>
    </location>
</feature>
<reference evidence="2 3" key="1">
    <citation type="submission" date="2020-05" db="EMBL/GenBank/DDBJ databases">
        <title>Complete genome of Desulfobulbus oligotrophicus.</title>
        <authorList>
            <person name="Podar M."/>
        </authorList>
    </citation>
    <scope>NUCLEOTIDE SEQUENCE [LARGE SCALE GENOMIC DNA]</scope>
    <source>
        <strain evidence="2 3">Prop6</strain>
    </source>
</reference>
<proteinExistence type="predicted"/>
<evidence type="ECO:0000313" key="2">
    <source>
        <dbReference type="EMBL" id="QQG66904.1"/>
    </source>
</evidence>
<dbReference type="KEGG" id="dog:HP555_00350"/>
<accession>A0A7T5VFF8</accession>
<keyword evidence="3" id="KW-1185">Reference proteome</keyword>
<dbReference type="AlphaFoldDB" id="A0A7T5VFF8"/>
<organism evidence="2 3">
    <name type="scientific">Desulfobulbus oligotrophicus</name>
    <dbReference type="NCBI Taxonomy" id="1909699"/>
    <lineage>
        <taxon>Bacteria</taxon>
        <taxon>Pseudomonadati</taxon>
        <taxon>Thermodesulfobacteriota</taxon>
        <taxon>Desulfobulbia</taxon>
        <taxon>Desulfobulbales</taxon>
        <taxon>Desulfobulbaceae</taxon>
        <taxon>Desulfobulbus</taxon>
    </lineage>
</organism>
<dbReference type="PROSITE" id="PS50164">
    <property type="entry name" value="GIY_YIG"/>
    <property type="match status" value="1"/>
</dbReference>
<dbReference type="Gene3D" id="3.40.1440.10">
    <property type="entry name" value="GIY-YIG endonuclease"/>
    <property type="match status" value="1"/>
</dbReference>
<dbReference type="SUPFAM" id="SSF82771">
    <property type="entry name" value="GIY-YIG endonuclease"/>
    <property type="match status" value="1"/>
</dbReference>
<dbReference type="Proteomes" id="UP000596092">
    <property type="component" value="Chromosome"/>
</dbReference>
<dbReference type="InterPro" id="IPR000305">
    <property type="entry name" value="GIY-YIG_endonuc"/>
</dbReference>